<evidence type="ECO:0000313" key="7">
    <source>
        <dbReference type="EMBL" id="KGM85987.1"/>
    </source>
</evidence>
<keyword evidence="4 5" id="KW-0802">TPR repeat</keyword>
<dbReference type="AlphaFoldDB" id="A0A0A0HE43"/>
<dbReference type="HOGENOM" id="CLU_036074_4_1_5"/>
<dbReference type="InterPro" id="IPR011990">
    <property type="entry name" value="TPR-like_helical_dom_sf"/>
</dbReference>
<comment type="subcellular location">
    <subcellularLocation>
        <location evidence="1">Cell envelope</location>
    </subcellularLocation>
</comment>
<dbReference type="PANTHER" id="PTHR47870:SF1">
    <property type="entry name" value="CYTOCHROME C-TYPE BIOGENESIS PROTEIN CCMH"/>
    <property type="match status" value="1"/>
</dbReference>
<protein>
    <submittedName>
        <fullName evidence="7">Cytochrome c biogenesis factor</fullName>
    </submittedName>
</protein>
<dbReference type="InterPro" id="IPR019734">
    <property type="entry name" value="TPR_rpt"/>
</dbReference>
<organism evidence="7 8">
    <name type="scientific">Roseovarius mucosus DSM 17069</name>
    <dbReference type="NCBI Taxonomy" id="1288298"/>
    <lineage>
        <taxon>Bacteria</taxon>
        <taxon>Pseudomonadati</taxon>
        <taxon>Pseudomonadota</taxon>
        <taxon>Alphaproteobacteria</taxon>
        <taxon>Rhodobacterales</taxon>
        <taxon>Roseobacteraceae</taxon>
        <taxon>Roseovarius</taxon>
    </lineage>
</organism>
<dbReference type="EMBL" id="AONH01000025">
    <property type="protein sequence ID" value="KGM85987.1"/>
    <property type="molecule type" value="Genomic_DNA"/>
</dbReference>
<comment type="caution">
    <text evidence="7">The sequence shown here is derived from an EMBL/GenBank/DDBJ whole genome shotgun (WGS) entry which is preliminary data.</text>
</comment>
<evidence type="ECO:0000259" key="6">
    <source>
        <dbReference type="Pfam" id="PF23914"/>
    </source>
</evidence>
<keyword evidence="2" id="KW-0677">Repeat</keyword>
<gene>
    <name evidence="7" type="ORF">rosmuc_04096</name>
</gene>
<feature type="domain" description="Cytochrome c-type biogenesis protein H TPR" evidence="6">
    <location>
        <begin position="118"/>
        <end position="221"/>
    </location>
</feature>
<sequence>MIWLVLGAMASITVLLFLSGLYRTGEVLNRKDGALVILKDQLSEIDTDQERNLISVTEADAARVEIKRRILAAGRLATRESSRASGRSTIFASAIATPLVAFALYSQIGSPQIESQPLASRASETQEAANLSELTQRLKTRLEADESGGPSDGWVLLGQTYMRMARYDDAADAFERVTVRDNADISTLLLYAEALIAAENGIVTPQAESVIERASEMAPDDPGPIFYRARILEQDGVPDEARTLLIERLKRADRAYPWMELFLSVANRLGEQVGESPVTLADFFPDSRDARSPGAADIEAAQDMSVEERSAFVRSMVDRLAARLLDDQDNLEGWLRLAEAYSVLGDFDAAQNAADNARTLAESLPETDPMRAAATARLDRINK</sequence>
<dbReference type="SUPFAM" id="SSF48452">
    <property type="entry name" value="TPR-like"/>
    <property type="match status" value="1"/>
</dbReference>
<dbReference type="PANTHER" id="PTHR47870">
    <property type="entry name" value="CYTOCHROME C-TYPE BIOGENESIS PROTEIN CCMH"/>
    <property type="match status" value="1"/>
</dbReference>
<dbReference type="RefSeq" id="WP_008282977.1">
    <property type="nucleotide sequence ID" value="NZ_KN293989.1"/>
</dbReference>
<dbReference type="NCBIfam" id="TIGR03142">
    <property type="entry name" value="cytochro_ccmI"/>
    <property type="match status" value="1"/>
</dbReference>
<proteinExistence type="predicted"/>
<evidence type="ECO:0000313" key="8">
    <source>
        <dbReference type="Proteomes" id="UP000030021"/>
    </source>
</evidence>
<name>A0A0A0HE43_9RHOB</name>
<dbReference type="InterPro" id="IPR056413">
    <property type="entry name" value="TPR_CcmH_CycH"/>
</dbReference>
<dbReference type="PROSITE" id="PS50005">
    <property type="entry name" value="TPR"/>
    <property type="match status" value="1"/>
</dbReference>
<dbReference type="Pfam" id="PF23914">
    <property type="entry name" value="TPR_CcmH_CycH"/>
    <property type="match status" value="1"/>
</dbReference>
<evidence type="ECO:0000256" key="3">
    <source>
        <dbReference type="ARBA" id="ARBA00022748"/>
    </source>
</evidence>
<dbReference type="GO" id="GO:0017004">
    <property type="term" value="P:cytochrome complex assembly"/>
    <property type="evidence" value="ECO:0007669"/>
    <property type="project" value="UniProtKB-KW"/>
</dbReference>
<dbReference type="InterPro" id="IPR017560">
    <property type="entry name" value="Cyt_c_biogenesis_CcmI"/>
</dbReference>
<feature type="repeat" description="TPR" evidence="5">
    <location>
        <begin position="151"/>
        <end position="184"/>
    </location>
</feature>
<dbReference type="SMART" id="SM00028">
    <property type="entry name" value="TPR"/>
    <property type="match status" value="2"/>
</dbReference>
<dbReference type="OrthoDB" id="9815847at2"/>
<keyword evidence="3" id="KW-0201">Cytochrome c-type biogenesis</keyword>
<dbReference type="InterPro" id="IPR051263">
    <property type="entry name" value="C-type_cytochrome_biogenesis"/>
</dbReference>
<dbReference type="eggNOG" id="COG4235">
    <property type="taxonomic scope" value="Bacteria"/>
</dbReference>
<dbReference type="GO" id="GO:0030313">
    <property type="term" value="C:cell envelope"/>
    <property type="evidence" value="ECO:0007669"/>
    <property type="project" value="UniProtKB-SubCell"/>
</dbReference>
<evidence type="ECO:0000256" key="4">
    <source>
        <dbReference type="ARBA" id="ARBA00022803"/>
    </source>
</evidence>
<dbReference type="Proteomes" id="UP000030021">
    <property type="component" value="Unassembled WGS sequence"/>
</dbReference>
<evidence type="ECO:0000256" key="5">
    <source>
        <dbReference type="PROSITE-ProRule" id="PRU00339"/>
    </source>
</evidence>
<dbReference type="PATRIC" id="fig|1288298.3.peg.4093"/>
<evidence type="ECO:0000256" key="2">
    <source>
        <dbReference type="ARBA" id="ARBA00022737"/>
    </source>
</evidence>
<reference evidence="7 8" key="1">
    <citation type="submission" date="2013-01" db="EMBL/GenBank/DDBJ databases">
        <authorList>
            <person name="Fiebig A."/>
            <person name="Goeker M."/>
            <person name="Klenk H.-P.P."/>
        </authorList>
    </citation>
    <scope>NUCLEOTIDE SEQUENCE [LARGE SCALE GENOMIC DNA]</scope>
    <source>
        <strain evidence="7 8">DSM 17069</strain>
    </source>
</reference>
<evidence type="ECO:0000256" key="1">
    <source>
        <dbReference type="ARBA" id="ARBA00004196"/>
    </source>
</evidence>
<dbReference type="Gene3D" id="1.25.40.10">
    <property type="entry name" value="Tetratricopeptide repeat domain"/>
    <property type="match status" value="2"/>
</dbReference>
<accession>A0A0A0HE43</accession>